<proteinExistence type="predicted"/>
<organism evidence="3">
    <name type="scientific">Caenorhabditis remanei</name>
    <name type="common">Caenorhabditis vulgaris</name>
    <dbReference type="NCBI Taxonomy" id="31234"/>
    <lineage>
        <taxon>Eukaryota</taxon>
        <taxon>Metazoa</taxon>
        <taxon>Ecdysozoa</taxon>
        <taxon>Nematoda</taxon>
        <taxon>Chromadorea</taxon>
        <taxon>Rhabditida</taxon>
        <taxon>Rhabditina</taxon>
        <taxon>Rhabditomorpha</taxon>
        <taxon>Rhabditoidea</taxon>
        <taxon>Rhabditidae</taxon>
        <taxon>Peloderinae</taxon>
        <taxon>Caenorhabditis</taxon>
    </lineage>
</organism>
<gene>
    <name evidence="2" type="ORF">CRE_28454</name>
</gene>
<dbReference type="EMBL" id="DS268411">
    <property type="protein sequence ID" value="EFP02991.1"/>
    <property type="molecule type" value="Genomic_DNA"/>
</dbReference>
<dbReference type="FunCoup" id="E3LMI6">
    <property type="interactions" value="1763"/>
</dbReference>
<feature type="signal peptide" evidence="1">
    <location>
        <begin position="1"/>
        <end position="16"/>
    </location>
</feature>
<protein>
    <submittedName>
        <fullName evidence="2">Uncharacterized protein</fullName>
    </submittedName>
</protein>
<evidence type="ECO:0000313" key="2">
    <source>
        <dbReference type="EMBL" id="EFP02991.1"/>
    </source>
</evidence>
<sequence length="240" mass="28183">MWTVGISVLIFYFVSFQQFRKFEQISQQNEKLLQLLSEWSQINSEIKSRIYTNFYQNKVEDADLVDESDLLSDYRLPYFSDSESEFEDEMTQNMYSISPSETSSSGYNTDPDIDLEWELYKIRHAPVGPVPPDQIYLTFTCQKTDLYVKAVVDESHSIVHILTYEKISNEQWKWTETKCSTCIDKVRRVLADGECVVPFAIDMESKENFEFGDVNKRFWSSEIVYETEDETCSVIEMPLK</sequence>
<evidence type="ECO:0000313" key="3">
    <source>
        <dbReference type="Proteomes" id="UP000008281"/>
    </source>
</evidence>
<dbReference type="KEGG" id="crq:GCK72_001967"/>
<reference evidence="2" key="1">
    <citation type="submission" date="2007-07" db="EMBL/GenBank/DDBJ databases">
        <title>PCAP assembly of the Caenorhabditis remanei genome.</title>
        <authorList>
            <consortium name="The Caenorhabditis remanei Sequencing Consortium"/>
            <person name="Wilson R.K."/>
        </authorList>
    </citation>
    <scope>NUCLEOTIDE SEQUENCE [LARGE SCALE GENOMIC DNA]</scope>
    <source>
        <strain evidence="2">PB4641</strain>
    </source>
</reference>
<dbReference type="OrthoDB" id="5873435at2759"/>
<feature type="chain" id="PRO_5003174983" evidence="1">
    <location>
        <begin position="17"/>
        <end position="240"/>
    </location>
</feature>
<keyword evidence="1" id="KW-0732">Signal</keyword>
<dbReference type="HOGENOM" id="CLU_1157343_0_0_1"/>
<keyword evidence="3" id="KW-1185">Reference proteome</keyword>
<dbReference type="Proteomes" id="UP000008281">
    <property type="component" value="Unassembled WGS sequence"/>
</dbReference>
<evidence type="ECO:0000256" key="1">
    <source>
        <dbReference type="SAM" id="SignalP"/>
    </source>
</evidence>
<dbReference type="eggNOG" id="ENOG502RFY9">
    <property type="taxonomic scope" value="Eukaryota"/>
</dbReference>
<accession>E3LMI6</accession>
<dbReference type="InParanoid" id="E3LMI6"/>
<dbReference type="AlphaFoldDB" id="E3LMI6"/>
<dbReference type="CTD" id="9815701"/>
<dbReference type="OMA" id="QRNIVCH"/>
<dbReference type="RefSeq" id="XP_003114856.2">
    <property type="nucleotide sequence ID" value="XM_003114808.2"/>
</dbReference>
<dbReference type="GeneID" id="9815701"/>
<name>E3LMI6_CAERE</name>